<feature type="compositionally biased region" description="Acidic residues" evidence="3">
    <location>
        <begin position="226"/>
        <end position="236"/>
    </location>
</feature>
<dbReference type="Gene3D" id="3.30.70.330">
    <property type="match status" value="2"/>
</dbReference>
<feature type="compositionally biased region" description="Acidic residues" evidence="3">
    <location>
        <begin position="206"/>
        <end position="218"/>
    </location>
</feature>
<feature type="region of interest" description="Disordered" evidence="3">
    <location>
        <begin position="583"/>
        <end position="652"/>
    </location>
</feature>
<feature type="compositionally biased region" description="Acidic residues" evidence="3">
    <location>
        <begin position="305"/>
        <end position="334"/>
    </location>
</feature>
<evidence type="ECO:0000259" key="4">
    <source>
        <dbReference type="PROSITE" id="PS50102"/>
    </source>
</evidence>
<feature type="compositionally biased region" description="Acidic residues" evidence="3">
    <location>
        <begin position="124"/>
        <end position="133"/>
    </location>
</feature>
<dbReference type="SMART" id="SM00360">
    <property type="entry name" value="RRM"/>
    <property type="match status" value="2"/>
</dbReference>
<organism evidence="5 6">
    <name type="scientific">Mycetomoellerius zeteki</name>
    <dbReference type="NCBI Taxonomy" id="64791"/>
    <lineage>
        <taxon>Eukaryota</taxon>
        <taxon>Metazoa</taxon>
        <taxon>Ecdysozoa</taxon>
        <taxon>Arthropoda</taxon>
        <taxon>Hexapoda</taxon>
        <taxon>Insecta</taxon>
        <taxon>Pterygota</taxon>
        <taxon>Neoptera</taxon>
        <taxon>Endopterygota</taxon>
        <taxon>Hymenoptera</taxon>
        <taxon>Apocrita</taxon>
        <taxon>Aculeata</taxon>
        <taxon>Formicoidea</taxon>
        <taxon>Formicidae</taxon>
        <taxon>Myrmicinae</taxon>
        <taxon>Mycetomoellerius</taxon>
    </lineage>
</organism>
<evidence type="ECO:0000313" key="5">
    <source>
        <dbReference type="EMBL" id="KYQ52541.1"/>
    </source>
</evidence>
<dbReference type="InterPro" id="IPR012677">
    <property type="entry name" value="Nucleotide-bd_a/b_plait_sf"/>
</dbReference>
<accession>A0A151WXX2</accession>
<feature type="region of interest" description="Disordered" evidence="3">
    <location>
        <begin position="1"/>
        <end position="248"/>
    </location>
</feature>
<feature type="domain" description="RRM" evidence="4">
    <location>
        <begin position="471"/>
        <end position="543"/>
    </location>
</feature>
<dbReference type="GO" id="GO:0003723">
    <property type="term" value="F:RNA binding"/>
    <property type="evidence" value="ECO:0007669"/>
    <property type="project" value="UniProtKB-UniRule"/>
</dbReference>
<dbReference type="GO" id="GO:0005634">
    <property type="term" value="C:nucleus"/>
    <property type="evidence" value="ECO:0007669"/>
    <property type="project" value="TreeGrafter"/>
</dbReference>
<dbReference type="InterPro" id="IPR000504">
    <property type="entry name" value="RRM_dom"/>
</dbReference>
<feature type="region of interest" description="Disordered" evidence="3">
    <location>
        <begin position="261"/>
        <end position="339"/>
    </location>
</feature>
<protein>
    <submittedName>
        <fullName evidence="5">RNA-binding protein 34</fullName>
    </submittedName>
</protein>
<dbReference type="EMBL" id="KQ982668">
    <property type="protein sequence ID" value="KYQ52541.1"/>
    <property type="molecule type" value="Genomic_DNA"/>
</dbReference>
<sequence length="652" mass="74894">MGKAKALKHNANKGKQQLHEIKGGSIKKNKDSKLKNTSKGQKHTPNKNKVPKKYQKPSPNSNAAKQSKQDSPNKKRNLKQSTNSSKAQKIGKKTFNSRKTEKQLDKSNSNITESDDSSFKSDETFETDSDVPDIFDKSLAESDDDDEDYEKDDDDNDDDDDSDEEETTVDDNSDEEEMSERKGVKMFKGLQSKTKKNKKVQKRDDDTDDDEVESDESTTENTTENTTDEYDTDEDEEIRRDKGEKKKDNIKKSKFKIVKQYVEIDPKVKENSNLDYNTSDDTNDDSDDEDAELGTKALLGKSIADDDDDEDFNAEDEDSNSDEDDITSEEESESDNAIRKANEEFNNCIIGKYNITKTERDNLARRIILIDNIPKPTPSYEIAEMCAEFGKYEIFEARPYPAFFTDLKMQPLEPLDWLNRDYPDLETFSVNVLYKSRQDALKAMKHMHGMMFARNYLNVITADLTEQEPDHAVYVTNIRKTMPDNDLWEMFKQCGSIVRIRNVRDPISGLNKGFGYVSFNNEAAVKYALTLDGVKLNGRRIKVLPYPYRRNLSLNNLTEEIKRRNQGIKRILSLGDILSSKKFKKNSGEPAARNVEPERNIKKHKKQEEDKKKSTAFQGQMVDLKNKRKKNKLDKKKKKMAEKLTAKSIKKN</sequence>
<feature type="compositionally biased region" description="Basic residues" evidence="3">
    <location>
        <begin position="626"/>
        <end position="640"/>
    </location>
</feature>
<dbReference type="Proteomes" id="UP000075809">
    <property type="component" value="Unassembled WGS sequence"/>
</dbReference>
<feature type="compositionally biased region" description="Acidic residues" evidence="3">
    <location>
        <begin position="141"/>
        <end position="178"/>
    </location>
</feature>
<evidence type="ECO:0000256" key="3">
    <source>
        <dbReference type="SAM" id="MobiDB-lite"/>
    </source>
</evidence>
<reference evidence="5 6" key="1">
    <citation type="submission" date="2015-09" db="EMBL/GenBank/DDBJ databases">
        <title>Trachymyrmex zeteki WGS genome.</title>
        <authorList>
            <person name="Nygaard S."/>
            <person name="Hu H."/>
            <person name="Boomsma J."/>
            <person name="Zhang G."/>
        </authorList>
    </citation>
    <scope>NUCLEOTIDE SEQUENCE [LARGE SCALE GENOMIC DNA]</scope>
    <source>
        <strain evidence="5">Tzet28-1</strain>
        <tissue evidence="5">Whole body</tissue>
    </source>
</reference>
<feature type="compositionally biased region" description="Basic residues" evidence="3">
    <location>
        <begin position="40"/>
        <end position="55"/>
    </location>
</feature>
<feature type="compositionally biased region" description="Basic residues" evidence="3">
    <location>
        <begin position="1"/>
        <end position="12"/>
    </location>
</feature>
<dbReference type="PANTHER" id="PTHR13275">
    <property type="entry name" value="YL-1 PROTEIN TRANSCRIPTION FACTOR-LIKE 1"/>
    <property type="match status" value="1"/>
</dbReference>
<feature type="compositionally biased region" description="Basic and acidic residues" evidence="3">
    <location>
        <begin position="17"/>
        <end position="34"/>
    </location>
</feature>
<keyword evidence="6" id="KW-1185">Reference proteome</keyword>
<dbReference type="PROSITE" id="PS50102">
    <property type="entry name" value="RRM"/>
    <property type="match status" value="1"/>
</dbReference>
<keyword evidence="1 2" id="KW-0694">RNA-binding</keyword>
<dbReference type="STRING" id="64791.A0A151WXX2"/>
<dbReference type="AlphaFoldDB" id="A0A151WXX2"/>
<name>A0A151WXX2_9HYME</name>
<proteinExistence type="predicted"/>
<feature type="compositionally biased region" description="Polar residues" evidence="3">
    <location>
        <begin position="57"/>
        <end position="66"/>
    </location>
</feature>
<dbReference type="InterPro" id="IPR035979">
    <property type="entry name" value="RBD_domain_sf"/>
</dbReference>
<feature type="compositionally biased region" description="Basic and acidic residues" evidence="3">
    <location>
        <begin position="237"/>
        <end position="248"/>
    </location>
</feature>
<feature type="compositionally biased region" description="Acidic residues" evidence="3">
    <location>
        <begin position="281"/>
        <end position="292"/>
    </location>
</feature>
<dbReference type="SUPFAM" id="SSF54928">
    <property type="entry name" value="RNA-binding domain, RBD"/>
    <property type="match status" value="2"/>
</dbReference>
<dbReference type="Pfam" id="PF00076">
    <property type="entry name" value="RRM_1"/>
    <property type="match status" value="1"/>
</dbReference>
<evidence type="ECO:0000256" key="1">
    <source>
        <dbReference type="ARBA" id="ARBA00022884"/>
    </source>
</evidence>
<feature type="compositionally biased region" description="Basic and acidic residues" evidence="3">
    <location>
        <begin position="262"/>
        <end position="272"/>
    </location>
</feature>
<gene>
    <name evidence="5" type="ORF">ALC60_08402</name>
</gene>
<dbReference type="PANTHER" id="PTHR13275:SF4">
    <property type="entry name" value="VACUOLAR PROTEIN SORTING-ASSOCIATED PROTEIN 72 HOMOLOG"/>
    <property type="match status" value="1"/>
</dbReference>
<evidence type="ECO:0000256" key="2">
    <source>
        <dbReference type="PROSITE-ProRule" id="PRU00176"/>
    </source>
</evidence>
<evidence type="ECO:0000313" key="6">
    <source>
        <dbReference type="Proteomes" id="UP000075809"/>
    </source>
</evidence>
<feature type="compositionally biased region" description="Basic and acidic residues" evidence="3">
    <location>
        <begin position="595"/>
        <end position="613"/>
    </location>
</feature>